<dbReference type="FunFam" id="3.40.50.410:FF:000004">
    <property type="entry name" value="collagen alpha-6(VI) chain"/>
    <property type="match status" value="2"/>
</dbReference>
<keyword evidence="2" id="KW-0964">Secreted</keyword>
<reference evidence="11" key="1">
    <citation type="submission" date="2023-08" db="EMBL/GenBank/DDBJ databases">
        <title>Chromosome-level Genome Assembly of mud carp (Cirrhinus molitorella).</title>
        <authorList>
            <person name="Liu H."/>
        </authorList>
    </citation>
    <scope>NUCLEOTIDE SEQUENCE</scope>
    <source>
        <strain evidence="11">Prfri</strain>
        <tissue evidence="11">Muscle</tissue>
    </source>
</reference>
<dbReference type="InterPro" id="IPR050525">
    <property type="entry name" value="ECM_Assembly_Org"/>
</dbReference>
<evidence type="ECO:0000256" key="5">
    <source>
        <dbReference type="ARBA" id="ARBA00022737"/>
    </source>
</evidence>
<dbReference type="Pfam" id="PF14670">
    <property type="entry name" value="FXa_inhibition"/>
    <property type="match status" value="1"/>
</dbReference>
<dbReference type="InterPro" id="IPR001881">
    <property type="entry name" value="EGF-like_Ca-bd_dom"/>
</dbReference>
<feature type="domain" description="VWFA" evidence="10">
    <location>
        <begin position="43"/>
        <end position="222"/>
    </location>
</feature>
<keyword evidence="4 9" id="KW-0732">Signal</keyword>
<name>A0AA88TQS0_9TELE</name>
<dbReference type="SMART" id="SM00327">
    <property type="entry name" value="VWA"/>
    <property type="match status" value="2"/>
</dbReference>
<evidence type="ECO:0000256" key="9">
    <source>
        <dbReference type="SAM" id="SignalP"/>
    </source>
</evidence>
<dbReference type="EMBL" id="JAUYZG010000007">
    <property type="protein sequence ID" value="KAK2903728.1"/>
    <property type="molecule type" value="Genomic_DNA"/>
</dbReference>
<dbReference type="InterPro" id="IPR000152">
    <property type="entry name" value="EGF-type_Asp/Asn_hydroxyl_site"/>
</dbReference>
<dbReference type="PROSITE" id="PS01186">
    <property type="entry name" value="EGF_2"/>
    <property type="match status" value="1"/>
</dbReference>
<dbReference type="PANTHER" id="PTHR24020">
    <property type="entry name" value="COLLAGEN ALPHA"/>
    <property type="match status" value="1"/>
</dbReference>
<keyword evidence="5" id="KW-0677">Repeat</keyword>
<dbReference type="FunFam" id="2.10.25.10:FF:000041">
    <property type="entry name" value="matrilin-2 isoform X1"/>
    <property type="match status" value="1"/>
</dbReference>
<dbReference type="InterPro" id="IPR036465">
    <property type="entry name" value="vWFA_dom_sf"/>
</dbReference>
<evidence type="ECO:0000256" key="7">
    <source>
        <dbReference type="ARBA" id="ARBA00023157"/>
    </source>
</evidence>
<keyword evidence="12" id="KW-1185">Reference proteome</keyword>
<evidence type="ECO:0000259" key="10">
    <source>
        <dbReference type="PROSITE" id="PS50234"/>
    </source>
</evidence>
<dbReference type="GO" id="GO:0005509">
    <property type="term" value="F:calcium ion binding"/>
    <property type="evidence" value="ECO:0007669"/>
    <property type="project" value="InterPro"/>
</dbReference>
<evidence type="ECO:0000256" key="3">
    <source>
        <dbReference type="ARBA" id="ARBA00022536"/>
    </source>
</evidence>
<keyword evidence="8" id="KW-0325">Glycoprotein</keyword>
<keyword evidence="3" id="KW-0245">EGF-like domain</keyword>
<sequence>MKSPVFILLVIWSCAVCPSKPSQRGTAAQTNNTESSCQGQPLDLVFVIDSSRSVRPDDYERVKSFIKDVLLFLNVGHRQTRVGLVQFGSVVQNEFFLNSYFEKQHMLRAVERMEHLASGTMTGLALQFMREEAFSLARGARPVHMRVPRVAMVVTDGRPQDSVEEEAARARQDGIEVFAVGVGRVDMATLRAIGSQPYSEHVHLVANFSQIQTLVSVFRSKLCAGSDPCASGNHDCEHECVNTDDSFMCRCRKGFTLASDGKTCGLDCKRGSVDLIFVINGSKHLGITSFDLLKQFVSRMVSALPAGTRVGLLQYSTKVRSEFTLGQYSSASEIQQAIAAVRYMGRGSKIGSALHYLIQNSFRNSSRTVQRVAIVFTDGRSQDNVHKWASKVKADGIILYAVGVGETAEEELKFIASEPQQKHAYYTEDFSKMEQIADKLKTRIHSCEDQLSVSHQCKCGKMMLFHNKTTEALSRISQKYILYPTDSSLTLTPVLNVRHIYLSRSSDTPFMELC</sequence>
<evidence type="ECO:0000256" key="2">
    <source>
        <dbReference type="ARBA" id="ARBA00022525"/>
    </source>
</evidence>
<feature type="domain" description="VWFA" evidence="10">
    <location>
        <begin position="274"/>
        <end position="440"/>
    </location>
</feature>
<keyword evidence="7" id="KW-1015">Disulfide bond</keyword>
<evidence type="ECO:0000256" key="1">
    <source>
        <dbReference type="ARBA" id="ARBA00004613"/>
    </source>
</evidence>
<dbReference type="Gene3D" id="3.40.50.410">
    <property type="entry name" value="von Willebrand factor, type A domain"/>
    <property type="match status" value="2"/>
</dbReference>
<evidence type="ECO:0000256" key="4">
    <source>
        <dbReference type="ARBA" id="ARBA00022729"/>
    </source>
</evidence>
<feature type="signal peptide" evidence="9">
    <location>
        <begin position="1"/>
        <end position="19"/>
    </location>
</feature>
<dbReference type="Proteomes" id="UP001187343">
    <property type="component" value="Unassembled WGS sequence"/>
</dbReference>
<dbReference type="SUPFAM" id="SSF53300">
    <property type="entry name" value="vWA-like"/>
    <property type="match status" value="2"/>
</dbReference>
<protein>
    <recommendedName>
        <fullName evidence="10">VWFA domain-containing protein</fullName>
    </recommendedName>
</protein>
<evidence type="ECO:0000256" key="8">
    <source>
        <dbReference type="ARBA" id="ARBA00023180"/>
    </source>
</evidence>
<comment type="subcellular location">
    <subcellularLocation>
        <location evidence="1">Secreted</location>
    </subcellularLocation>
</comment>
<dbReference type="SMART" id="SM00181">
    <property type="entry name" value="EGF"/>
    <property type="match status" value="1"/>
</dbReference>
<dbReference type="InterPro" id="IPR000742">
    <property type="entry name" value="EGF"/>
</dbReference>
<dbReference type="AlphaFoldDB" id="A0AA88TQS0"/>
<dbReference type="SMART" id="SM00179">
    <property type="entry name" value="EGF_CA"/>
    <property type="match status" value="1"/>
</dbReference>
<dbReference type="PRINTS" id="PR00453">
    <property type="entry name" value="VWFADOMAIN"/>
</dbReference>
<gene>
    <name evidence="11" type="ORF">Q8A67_008441</name>
</gene>
<dbReference type="PROSITE" id="PS00010">
    <property type="entry name" value="ASX_HYDROXYL"/>
    <property type="match status" value="1"/>
</dbReference>
<accession>A0AA88TQS0</accession>
<dbReference type="PROSITE" id="PS50234">
    <property type="entry name" value="VWFA"/>
    <property type="match status" value="2"/>
</dbReference>
<evidence type="ECO:0000256" key="6">
    <source>
        <dbReference type="ARBA" id="ARBA00023054"/>
    </source>
</evidence>
<dbReference type="Gene3D" id="2.10.25.10">
    <property type="entry name" value="Laminin"/>
    <property type="match status" value="1"/>
</dbReference>
<dbReference type="Pfam" id="PF00092">
    <property type="entry name" value="VWA"/>
    <property type="match status" value="2"/>
</dbReference>
<dbReference type="InterPro" id="IPR002035">
    <property type="entry name" value="VWF_A"/>
</dbReference>
<feature type="chain" id="PRO_5041732943" description="VWFA domain-containing protein" evidence="9">
    <location>
        <begin position="20"/>
        <end position="514"/>
    </location>
</feature>
<evidence type="ECO:0000313" key="11">
    <source>
        <dbReference type="EMBL" id="KAK2903728.1"/>
    </source>
</evidence>
<comment type="caution">
    <text evidence="11">The sequence shown here is derived from an EMBL/GenBank/DDBJ whole genome shotgun (WGS) entry which is preliminary data.</text>
</comment>
<dbReference type="GO" id="GO:0005576">
    <property type="term" value="C:extracellular region"/>
    <property type="evidence" value="ECO:0007669"/>
    <property type="project" value="UniProtKB-SubCell"/>
</dbReference>
<dbReference type="PANTHER" id="PTHR24020:SF35">
    <property type="entry name" value="MATRILIN-2"/>
    <property type="match status" value="1"/>
</dbReference>
<keyword evidence="6" id="KW-0175">Coiled coil</keyword>
<evidence type="ECO:0000313" key="12">
    <source>
        <dbReference type="Proteomes" id="UP001187343"/>
    </source>
</evidence>
<organism evidence="11 12">
    <name type="scientific">Cirrhinus molitorella</name>
    <name type="common">mud carp</name>
    <dbReference type="NCBI Taxonomy" id="172907"/>
    <lineage>
        <taxon>Eukaryota</taxon>
        <taxon>Metazoa</taxon>
        <taxon>Chordata</taxon>
        <taxon>Craniata</taxon>
        <taxon>Vertebrata</taxon>
        <taxon>Euteleostomi</taxon>
        <taxon>Actinopterygii</taxon>
        <taxon>Neopterygii</taxon>
        <taxon>Teleostei</taxon>
        <taxon>Ostariophysi</taxon>
        <taxon>Cypriniformes</taxon>
        <taxon>Cyprinidae</taxon>
        <taxon>Labeoninae</taxon>
        <taxon>Labeonini</taxon>
        <taxon>Cirrhinus</taxon>
    </lineage>
</organism>
<proteinExistence type="predicted"/>